<organism evidence="10 11">
    <name type="scientific">Fusibacter paucivorans</name>
    <dbReference type="NCBI Taxonomy" id="76009"/>
    <lineage>
        <taxon>Bacteria</taxon>
        <taxon>Bacillati</taxon>
        <taxon>Bacillota</taxon>
        <taxon>Clostridia</taxon>
        <taxon>Eubacteriales</taxon>
        <taxon>Eubacteriales Family XII. Incertae Sedis</taxon>
        <taxon>Fusibacter</taxon>
    </lineage>
</organism>
<dbReference type="InterPro" id="IPR036640">
    <property type="entry name" value="ABC1_TM_sf"/>
</dbReference>
<dbReference type="InterPro" id="IPR039421">
    <property type="entry name" value="Type_1_exporter"/>
</dbReference>
<dbReference type="PANTHER" id="PTHR43394">
    <property type="entry name" value="ATP-DEPENDENT PERMEASE MDL1, MITOCHONDRIAL"/>
    <property type="match status" value="1"/>
</dbReference>
<evidence type="ECO:0000313" key="11">
    <source>
        <dbReference type="Proteomes" id="UP000746471"/>
    </source>
</evidence>
<dbReference type="PROSITE" id="PS00211">
    <property type="entry name" value="ABC_TRANSPORTER_1"/>
    <property type="match status" value="1"/>
</dbReference>
<dbReference type="PANTHER" id="PTHR43394:SF1">
    <property type="entry name" value="ATP-BINDING CASSETTE SUB-FAMILY B MEMBER 10, MITOCHONDRIAL"/>
    <property type="match status" value="1"/>
</dbReference>
<dbReference type="GO" id="GO:0005524">
    <property type="term" value="F:ATP binding"/>
    <property type="evidence" value="ECO:0007669"/>
    <property type="project" value="UniProtKB-KW"/>
</dbReference>
<dbReference type="InterPro" id="IPR017871">
    <property type="entry name" value="ABC_transporter-like_CS"/>
</dbReference>
<keyword evidence="4 10" id="KW-0067">ATP-binding</keyword>
<keyword evidence="5 7" id="KW-1133">Transmembrane helix</keyword>
<keyword evidence="3" id="KW-0547">Nucleotide-binding</keyword>
<comment type="subcellular location">
    <subcellularLocation>
        <location evidence="1">Cell membrane</location>
        <topology evidence="1">Multi-pass membrane protein</topology>
    </subcellularLocation>
</comment>
<dbReference type="RefSeq" id="WP_213237773.1">
    <property type="nucleotide sequence ID" value="NZ_JAHBCL010000027.1"/>
</dbReference>
<reference evidence="10 11" key="1">
    <citation type="submission" date="2021-05" db="EMBL/GenBank/DDBJ databases">
        <title>Fusibacter ferrireducens sp. nov., an anaerobic, sulfur- and Fe-reducing bacterium isolated from the mangrove sediment.</title>
        <authorList>
            <person name="Qiu D."/>
        </authorList>
    </citation>
    <scope>NUCLEOTIDE SEQUENCE [LARGE SCALE GENOMIC DNA]</scope>
    <source>
        <strain evidence="10 11">DSM 12116</strain>
    </source>
</reference>
<dbReference type="InterPro" id="IPR003439">
    <property type="entry name" value="ABC_transporter-like_ATP-bd"/>
</dbReference>
<feature type="transmembrane region" description="Helical" evidence="7">
    <location>
        <begin position="125"/>
        <end position="149"/>
    </location>
</feature>
<comment type="caution">
    <text evidence="10">The sequence shown here is derived from an EMBL/GenBank/DDBJ whole genome shotgun (WGS) entry which is preliminary data.</text>
</comment>
<feature type="transmembrane region" description="Helical" evidence="7">
    <location>
        <begin position="155"/>
        <end position="178"/>
    </location>
</feature>
<dbReference type="PROSITE" id="PS50893">
    <property type="entry name" value="ABC_TRANSPORTER_2"/>
    <property type="match status" value="1"/>
</dbReference>
<dbReference type="EMBL" id="JAHBCL010000027">
    <property type="protein sequence ID" value="MBS7527914.1"/>
    <property type="molecule type" value="Genomic_DNA"/>
</dbReference>
<evidence type="ECO:0000256" key="7">
    <source>
        <dbReference type="SAM" id="Phobius"/>
    </source>
</evidence>
<evidence type="ECO:0000313" key="10">
    <source>
        <dbReference type="EMBL" id="MBS7527914.1"/>
    </source>
</evidence>
<gene>
    <name evidence="10" type="ORF">KHM83_14610</name>
</gene>
<accession>A0ABS5PU40</accession>
<dbReference type="InterPro" id="IPR003593">
    <property type="entry name" value="AAA+_ATPase"/>
</dbReference>
<dbReference type="InterPro" id="IPR011527">
    <property type="entry name" value="ABC1_TM_dom"/>
</dbReference>
<evidence type="ECO:0000256" key="3">
    <source>
        <dbReference type="ARBA" id="ARBA00022741"/>
    </source>
</evidence>
<evidence type="ECO:0000256" key="5">
    <source>
        <dbReference type="ARBA" id="ARBA00022989"/>
    </source>
</evidence>
<dbReference type="Gene3D" id="1.20.1560.10">
    <property type="entry name" value="ABC transporter type 1, transmembrane domain"/>
    <property type="match status" value="1"/>
</dbReference>
<dbReference type="Gene3D" id="3.40.50.300">
    <property type="entry name" value="P-loop containing nucleotide triphosphate hydrolases"/>
    <property type="match status" value="1"/>
</dbReference>
<feature type="domain" description="ABC transporter" evidence="8">
    <location>
        <begin position="333"/>
        <end position="568"/>
    </location>
</feature>
<dbReference type="Pfam" id="PF00005">
    <property type="entry name" value="ABC_tran"/>
    <property type="match status" value="1"/>
</dbReference>
<feature type="domain" description="ABC transmembrane type-1" evidence="9">
    <location>
        <begin position="16"/>
        <end position="298"/>
    </location>
</feature>
<evidence type="ECO:0000256" key="6">
    <source>
        <dbReference type="ARBA" id="ARBA00023136"/>
    </source>
</evidence>
<feature type="transmembrane region" description="Helical" evidence="7">
    <location>
        <begin position="278"/>
        <end position="296"/>
    </location>
</feature>
<evidence type="ECO:0000259" key="8">
    <source>
        <dbReference type="PROSITE" id="PS50893"/>
    </source>
</evidence>
<dbReference type="InterPro" id="IPR027417">
    <property type="entry name" value="P-loop_NTPase"/>
</dbReference>
<name>A0ABS5PU40_9FIRM</name>
<keyword evidence="6 7" id="KW-0472">Membrane</keyword>
<keyword evidence="2 7" id="KW-0812">Transmembrane</keyword>
<dbReference type="Proteomes" id="UP000746471">
    <property type="component" value="Unassembled WGS sequence"/>
</dbReference>
<keyword evidence="11" id="KW-1185">Reference proteome</keyword>
<protein>
    <submittedName>
        <fullName evidence="10">ABC transporter ATP-binding protein</fullName>
    </submittedName>
</protein>
<dbReference type="SUPFAM" id="SSF52540">
    <property type="entry name" value="P-loop containing nucleoside triphosphate hydrolases"/>
    <property type="match status" value="1"/>
</dbReference>
<feature type="transmembrane region" description="Helical" evidence="7">
    <location>
        <begin position="235"/>
        <end position="258"/>
    </location>
</feature>
<proteinExistence type="predicted"/>
<feature type="transmembrane region" description="Helical" evidence="7">
    <location>
        <begin position="52"/>
        <end position="85"/>
    </location>
</feature>
<evidence type="ECO:0000256" key="4">
    <source>
        <dbReference type="ARBA" id="ARBA00022840"/>
    </source>
</evidence>
<sequence length="578" mass="63703">MLKLVKYLKPYALMILAAVMLLLIQANCDLALPDYMADIVNTGVMSGGIGFILKTGATMILITLIGTLASITVGFMASMTAAGVARDLRKDVFKRVAAFTNAEFDQFSTASLITRTTNDITQIQTVLAMMIRLIFYAPILGFGGIIKAINSSASMSWIIGIAVITLLGVIAILFSIVLPKFKLIQKLVDRLNLVTRENIDGMLVIRAFNTQQFELNRFDKANEDLTQTNLFVNRIMVLLMPVMMLVMNLVSVAIVWVGSKHVSSFQMNIGDMMAYMQYAMQIIMAFLMMSMMFILVPRAAVSADRVAEVIETMPSIVDDPNPDHFEADFTPEVVFKDVSFHYPGGQGDVLHQLNFTAKAGQTTAIIGSTGSGKSTLVNLIMRFYDVTDGGIYVGGKNIKNLKRHMLRDKIGYVPQKSILFSGTIESNLKYGDQTADIETVEQASRIAQATEFIETKEEKYASTIAQGGTNVSGGQKQRLSIARALVKNAPIYIFDDSFSALDVKTDQKLRTALKKETGDSTIILVAQRVSTIMYAEQILVLDNGRIVGKGTHESLLRTCEVYREIARSQLSEEELALE</sequence>
<evidence type="ECO:0000259" key="9">
    <source>
        <dbReference type="PROSITE" id="PS50929"/>
    </source>
</evidence>
<dbReference type="CDD" id="cd18548">
    <property type="entry name" value="ABC_6TM_Tm287_like"/>
    <property type="match status" value="1"/>
</dbReference>
<dbReference type="SMART" id="SM00382">
    <property type="entry name" value="AAA"/>
    <property type="match status" value="1"/>
</dbReference>
<evidence type="ECO:0000256" key="2">
    <source>
        <dbReference type="ARBA" id="ARBA00022692"/>
    </source>
</evidence>
<dbReference type="SUPFAM" id="SSF90123">
    <property type="entry name" value="ABC transporter transmembrane region"/>
    <property type="match status" value="1"/>
</dbReference>
<evidence type="ECO:0000256" key="1">
    <source>
        <dbReference type="ARBA" id="ARBA00004651"/>
    </source>
</evidence>
<dbReference type="Pfam" id="PF00664">
    <property type="entry name" value="ABC_membrane"/>
    <property type="match status" value="1"/>
</dbReference>
<dbReference type="PROSITE" id="PS50929">
    <property type="entry name" value="ABC_TM1F"/>
    <property type="match status" value="1"/>
</dbReference>